<proteinExistence type="predicted"/>
<evidence type="ECO:0000313" key="2">
    <source>
        <dbReference type="EMBL" id="USW56735.1"/>
    </source>
</evidence>
<reference evidence="2" key="1">
    <citation type="submission" date="2022-06" db="EMBL/GenBank/DDBJ databases">
        <title>Complete genome sequences of two strains of the flax pathogen Septoria linicola.</title>
        <authorList>
            <person name="Lapalu N."/>
            <person name="Simon A."/>
            <person name="Demenou B."/>
            <person name="Paumier D."/>
            <person name="Guillot M.-P."/>
            <person name="Gout L."/>
            <person name="Valade R."/>
        </authorList>
    </citation>
    <scope>NUCLEOTIDE SEQUENCE</scope>
    <source>
        <strain evidence="2">SE15195</strain>
    </source>
</reference>
<feature type="region of interest" description="Disordered" evidence="1">
    <location>
        <begin position="123"/>
        <end position="158"/>
    </location>
</feature>
<dbReference type="Proteomes" id="UP001056384">
    <property type="component" value="Chromosome 9"/>
</dbReference>
<name>A0A9Q9AX38_9PEZI</name>
<dbReference type="AlphaFoldDB" id="A0A9Q9AX38"/>
<protein>
    <submittedName>
        <fullName evidence="2">Uncharacterized protein</fullName>
    </submittedName>
</protein>
<organism evidence="2 3">
    <name type="scientific">Septoria linicola</name>
    <dbReference type="NCBI Taxonomy" id="215465"/>
    <lineage>
        <taxon>Eukaryota</taxon>
        <taxon>Fungi</taxon>
        <taxon>Dikarya</taxon>
        <taxon>Ascomycota</taxon>
        <taxon>Pezizomycotina</taxon>
        <taxon>Dothideomycetes</taxon>
        <taxon>Dothideomycetidae</taxon>
        <taxon>Mycosphaerellales</taxon>
        <taxon>Mycosphaerellaceae</taxon>
        <taxon>Septoria</taxon>
    </lineage>
</organism>
<sequence>MRSFHAHLPLDQMQCEVLPDQPAAWLAKVGGKTVRLSKEAADILVEGDKLKRKNLTRHKPKPVYIENNRWDPATAVTSSLLSTSKGLVAAASGIVLASGEVYRQHQVKPEISVLASAMRQSSTITAGPNPADAITSAEDLPQPSAEQDVADADGGAKPEKHTIPVGQMIGSSALSIAKVPHVWMKGMLVDMPHAAAEGFRRAPELWGEEASDCGRVTDWKSGFLVAGKSFVQGIGEGGRDLVMRPAKGAQKEGFLGAAKGVAIGTGSLVTKTVSGSLGLVAYPGHGITKSLYSTFHGATRKKVVAACYAEGQWRSQRLKEQDWLSVENRFTEMTSPETSHE</sequence>
<keyword evidence="3" id="KW-1185">Reference proteome</keyword>
<gene>
    <name evidence="2" type="ORF">Slin15195_G100540</name>
</gene>
<evidence type="ECO:0000256" key="1">
    <source>
        <dbReference type="SAM" id="MobiDB-lite"/>
    </source>
</evidence>
<evidence type="ECO:0000313" key="3">
    <source>
        <dbReference type="Proteomes" id="UP001056384"/>
    </source>
</evidence>
<accession>A0A9Q9AX38</accession>
<dbReference type="EMBL" id="CP099426">
    <property type="protein sequence ID" value="USW56735.1"/>
    <property type="molecule type" value="Genomic_DNA"/>
</dbReference>